<evidence type="ECO:0000256" key="4">
    <source>
        <dbReference type="ARBA" id="ARBA00025212"/>
    </source>
</evidence>
<evidence type="ECO:0000313" key="7">
    <source>
        <dbReference type="Proteomes" id="UP001225072"/>
    </source>
</evidence>
<organism evidence="6 7">
    <name type="scientific">Chryseobacterium camelliae</name>
    <dbReference type="NCBI Taxonomy" id="1265445"/>
    <lineage>
        <taxon>Bacteria</taxon>
        <taxon>Pseudomonadati</taxon>
        <taxon>Bacteroidota</taxon>
        <taxon>Flavobacteriia</taxon>
        <taxon>Flavobacteriales</taxon>
        <taxon>Weeksellaceae</taxon>
        <taxon>Chryseobacterium group</taxon>
        <taxon>Chryseobacterium</taxon>
    </lineage>
</organism>
<evidence type="ECO:0000256" key="2">
    <source>
        <dbReference type="ARBA" id="ARBA00022679"/>
    </source>
</evidence>
<name>A0ABU0TMG4_9FLAO</name>
<dbReference type="SUPFAM" id="SSF56399">
    <property type="entry name" value="ADP-ribosylation"/>
    <property type="match status" value="1"/>
</dbReference>
<dbReference type="HAMAP" id="MF_00299">
    <property type="entry name" value="KptA"/>
    <property type="match status" value="1"/>
</dbReference>
<proteinExistence type="inferred from homology"/>
<dbReference type="Gene3D" id="1.10.10.970">
    <property type="entry name" value="RNA 2'-phosphotransferase, Tpt1/KptA family, N-terminal domain"/>
    <property type="match status" value="1"/>
</dbReference>
<dbReference type="Pfam" id="PF01885">
    <property type="entry name" value="PTS_2-RNA"/>
    <property type="match status" value="1"/>
</dbReference>
<dbReference type="PANTHER" id="PTHR12684:SF2">
    <property type="entry name" value="TRNA 2'-PHOSPHOTRANSFERASE 1"/>
    <property type="match status" value="1"/>
</dbReference>
<evidence type="ECO:0000256" key="5">
    <source>
        <dbReference type="HAMAP-Rule" id="MF_00299"/>
    </source>
</evidence>
<dbReference type="RefSeq" id="WP_307452356.1">
    <property type="nucleotide sequence ID" value="NZ_JAUTAL010000001.1"/>
</dbReference>
<dbReference type="InterPro" id="IPR042081">
    <property type="entry name" value="RNA_2'-PTrans_C"/>
</dbReference>
<dbReference type="EMBL" id="JAUTAL010000001">
    <property type="protein sequence ID" value="MDQ1098239.1"/>
    <property type="molecule type" value="Genomic_DNA"/>
</dbReference>
<dbReference type="GO" id="GO:0016740">
    <property type="term" value="F:transferase activity"/>
    <property type="evidence" value="ECO:0007669"/>
    <property type="project" value="UniProtKB-KW"/>
</dbReference>
<dbReference type="NCBIfam" id="NF002014">
    <property type="entry name" value="PRK00819.1-4"/>
    <property type="match status" value="1"/>
</dbReference>
<reference evidence="6 7" key="1">
    <citation type="submission" date="2023-07" db="EMBL/GenBank/DDBJ databases">
        <title>Functional and genomic diversity of the sorghum phyllosphere microbiome.</title>
        <authorList>
            <person name="Shade A."/>
        </authorList>
    </citation>
    <scope>NUCLEOTIDE SEQUENCE [LARGE SCALE GENOMIC DNA]</scope>
    <source>
        <strain evidence="6 7">SORGH_AS_1064</strain>
    </source>
</reference>
<evidence type="ECO:0000256" key="3">
    <source>
        <dbReference type="ARBA" id="ARBA00023027"/>
    </source>
</evidence>
<evidence type="ECO:0000313" key="6">
    <source>
        <dbReference type="EMBL" id="MDQ1098239.1"/>
    </source>
</evidence>
<comment type="caution">
    <text evidence="6">The sequence shown here is derived from an EMBL/GenBank/DDBJ whole genome shotgun (WGS) entry which is preliminary data.</text>
</comment>
<dbReference type="Proteomes" id="UP001225072">
    <property type="component" value="Unassembled WGS sequence"/>
</dbReference>
<accession>A0ABU0TMG4</accession>
<keyword evidence="2 5" id="KW-0808">Transferase</keyword>
<protein>
    <recommendedName>
        <fullName evidence="5">Probable RNA 2'-phosphotransferase</fullName>
        <ecNumber evidence="5">2.7.1.-</ecNumber>
    </recommendedName>
</protein>
<evidence type="ECO:0000256" key="1">
    <source>
        <dbReference type="ARBA" id="ARBA00009836"/>
    </source>
</evidence>
<keyword evidence="7" id="KW-1185">Reference proteome</keyword>
<dbReference type="InterPro" id="IPR042080">
    <property type="entry name" value="RNA_2'-PTrans_N"/>
</dbReference>
<dbReference type="EC" id="2.7.1.-" evidence="5"/>
<dbReference type="InterPro" id="IPR002745">
    <property type="entry name" value="Ptrans_KptA/Tpt1"/>
</dbReference>
<comment type="similarity">
    <text evidence="1 5">Belongs to the KptA/TPT1 family.</text>
</comment>
<gene>
    <name evidence="5" type="primary">kptA</name>
    <name evidence="6" type="ORF">QE404_003386</name>
</gene>
<dbReference type="Gene3D" id="3.20.170.30">
    <property type="match status" value="1"/>
</dbReference>
<comment type="function">
    <text evidence="4 5">Removes the 2'-phosphate from RNA via an intermediate in which the phosphate is ADP-ribosylated by NAD followed by a presumed transesterification to release the RNA and generate ADP-ribose 1''-2''-cyclic phosphate (APPR&gt;P). May function as an ADP-ribosylase.</text>
</comment>
<sequence>MNEQQKKKISKFLSLVLRHKPETIHLNLDENGWAHVDELITKSRRDSYQGFTFEELDEIVATNDKQRFIFNQDKTKIRANQGHSVAIDLALQPLQPPEFLYHGTAEVNVPSILENGIEKRSRQHVHLSQDKETATKVGMRHGKPVILTIQTGKMQEDGILFYLSENNVWLTDFVNPEYISTI</sequence>
<keyword evidence="3 5" id="KW-0520">NAD</keyword>
<dbReference type="InterPro" id="IPR022928">
    <property type="entry name" value="RNA_2'-PTrans_KptA"/>
</dbReference>
<dbReference type="PANTHER" id="PTHR12684">
    <property type="entry name" value="PUTATIVE PHOSPHOTRANSFERASE"/>
    <property type="match status" value="1"/>
</dbReference>